<keyword evidence="1" id="KW-0732">Signal</keyword>
<evidence type="ECO:0000313" key="2">
    <source>
        <dbReference type="EMBL" id="KAF2704836.1"/>
    </source>
</evidence>
<protein>
    <recommendedName>
        <fullName evidence="4">Extracellular membrane protein CFEM domain-containing protein</fullName>
    </recommendedName>
</protein>
<proteinExistence type="predicted"/>
<gene>
    <name evidence="2" type="ORF">K504DRAFT_461089</name>
</gene>
<evidence type="ECO:0000313" key="3">
    <source>
        <dbReference type="Proteomes" id="UP000799428"/>
    </source>
</evidence>
<feature type="signal peptide" evidence="1">
    <location>
        <begin position="1"/>
        <end position="21"/>
    </location>
</feature>
<dbReference type="OrthoDB" id="4776947at2759"/>
<evidence type="ECO:0008006" key="4">
    <source>
        <dbReference type="Google" id="ProtNLM"/>
    </source>
</evidence>
<accession>A0A6G1JW51</accession>
<dbReference type="EMBL" id="MU005781">
    <property type="protein sequence ID" value="KAF2704836.1"/>
    <property type="molecule type" value="Genomic_DNA"/>
</dbReference>
<dbReference type="AlphaFoldDB" id="A0A6G1JW51"/>
<sequence length="167" mass="15890">MMFGKATLFFAFAAVAKMAVAASTPPSCLLGAINTYSDPSDLKTICESKDVQSKISSACGDSTKAALSALAETCNSVNIKVSTNIVSGSASGTATSKATGTAASVSGSATSKATGSAAVTTGSAAVTTGAPTPTSTTGASAASAAAGKLEIGVAAVFAGFGFLAVAL</sequence>
<reference evidence="2" key="1">
    <citation type="journal article" date="2020" name="Stud. Mycol.">
        <title>101 Dothideomycetes genomes: a test case for predicting lifestyles and emergence of pathogens.</title>
        <authorList>
            <person name="Haridas S."/>
            <person name="Albert R."/>
            <person name="Binder M."/>
            <person name="Bloem J."/>
            <person name="Labutti K."/>
            <person name="Salamov A."/>
            <person name="Andreopoulos B."/>
            <person name="Baker S."/>
            <person name="Barry K."/>
            <person name="Bills G."/>
            <person name="Bluhm B."/>
            <person name="Cannon C."/>
            <person name="Castanera R."/>
            <person name="Culley D."/>
            <person name="Daum C."/>
            <person name="Ezra D."/>
            <person name="Gonzalez J."/>
            <person name="Henrissat B."/>
            <person name="Kuo A."/>
            <person name="Liang C."/>
            <person name="Lipzen A."/>
            <person name="Lutzoni F."/>
            <person name="Magnuson J."/>
            <person name="Mondo S."/>
            <person name="Nolan M."/>
            <person name="Ohm R."/>
            <person name="Pangilinan J."/>
            <person name="Park H.-J."/>
            <person name="Ramirez L."/>
            <person name="Alfaro M."/>
            <person name="Sun H."/>
            <person name="Tritt A."/>
            <person name="Yoshinaga Y."/>
            <person name="Zwiers L.-H."/>
            <person name="Turgeon B."/>
            <person name="Goodwin S."/>
            <person name="Spatafora J."/>
            <person name="Crous P."/>
            <person name="Grigoriev I."/>
        </authorList>
    </citation>
    <scope>NUCLEOTIDE SEQUENCE</scope>
    <source>
        <strain evidence="2">CBS 279.74</strain>
    </source>
</reference>
<evidence type="ECO:0000256" key="1">
    <source>
        <dbReference type="SAM" id="SignalP"/>
    </source>
</evidence>
<keyword evidence="3" id="KW-1185">Reference proteome</keyword>
<name>A0A6G1JW51_9PLEO</name>
<organism evidence="2 3">
    <name type="scientific">Pleomassaria siparia CBS 279.74</name>
    <dbReference type="NCBI Taxonomy" id="1314801"/>
    <lineage>
        <taxon>Eukaryota</taxon>
        <taxon>Fungi</taxon>
        <taxon>Dikarya</taxon>
        <taxon>Ascomycota</taxon>
        <taxon>Pezizomycotina</taxon>
        <taxon>Dothideomycetes</taxon>
        <taxon>Pleosporomycetidae</taxon>
        <taxon>Pleosporales</taxon>
        <taxon>Pleomassariaceae</taxon>
        <taxon>Pleomassaria</taxon>
    </lineage>
</organism>
<feature type="chain" id="PRO_5026256502" description="Extracellular membrane protein CFEM domain-containing protein" evidence="1">
    <location>
        <begin position="22"/>
        <end position="167"/>
    </location>
</feature>
<dbReference type="Proteomes" id="UP000799428">
    <property type="component" value="Unassembled WGS sequence"/>
</dbReference>